<dbReference type="Gene3D" id="3.40.50.2000">
    <property type="entry name" value="Glycogen Phosphorylase B"/>
    <property type="match status" value="2"/>
</dbReference>
<dbReference type="PANTHER" id="PTHR45947">
    <property type="entry name" value="SULFOQUINOVOSYL TRANSFERASE SQD2"/>
    <property type="match status" value="1"/>
</dbReference>
<dbReference type="GO" id="GO:0016757">
    <property type="term" value="F:glycosyltransferase activity"/>
    <property type="evidence" value="ECO:0007669"/>
    <property type="project" value="InterPro"/>
</dbReference>
<accession>A0A4U7JG68</accession>
<keyword evidence="4" id="KW-1185">Reference proteome</keyword>
<dbReference type="AlphaFoldDB" id="A0A4U7JG68"/>
<evidence type="ECO:0000313" key="3">
    <source>
        <dbReference type="EMBL" id="QNU68929.1"/>
    </source>
</evidence>
<dbReference type="Pfam" id="PF13439">
    <property type="entry name" value="Glyco_transf_4"/>
    <property type="match status" value="1"/>
</dbReference>
<evidence type="ECO:0000313" key="4">
    <source>
        <dbReference type="Proteomes" id="UP000306409"/>
    </source>
</evidence>
<dbReference type="Proteomes" id="UP000306409">
    <property type="component" value="Chromosome"/>
</dbReference>
<protein>
    <submittedName>
        <fullName evidence="3">Glycosyltransferase family 1 protein</fullName>
    </submittedName>
</protein>
<dbReference type="OrthoDB" id="9804196at2"/>
<name>A0A4U7JG68_9FIRM</name>
<dbReference type="CDD" id="cd03812">
    <property type="entry name" value="GT4_CapH-like"/>
    <property type="match status" value="1"/>
</dbReference>
<dbReference type="SUPFAM" id="SSF53756">
    <property type="entry name" value="UDP-Glycosyltransferase/glycogen phosphorylase"/>
    <property type="match status" value="1"/>
</dbReference>
<feature type="domain" description="Glycosyltransferase subfamily 4-like N-terminal" evidence="2">
    <location>
        <begin position="4"/>
        <end position="163"/>
    </location>
</feature>
<dbReference type="EMBL" id="CP061336">
    <property type="protein sequence ID" value="QNU68929.1"/>
    <property type="molecule type" value="Genomic_DNA"/>
</dbReference>
<dbReference type="InterPro" id="IPR001296">
    <property type="entry name" value="Glyco_trans_1"/>
</dbReference>
<evidence type="ECO:0000259" key="2">
    <source>
        <dbReference type="Pfam" id="PF13439"/>
    </source>
</evidence>
<dbReference type="InterPro" id="IPR028098">
    <property type="entry name" value="Glyco_trans_4-like_N"/>
</dbReference>
<dbReference type="KEGG" id="rher:EHE19_017435"/>
<organism evidence="3 4">
    <name type="scientific">Ruminiclostridium herbifermentans</name>
    <dbReference type="NCBI Taxonomy" id="2488810"/>
    <lineage>
        <taxon>Bacteria</taxon>
        <taxon>Bacillati</taxon>
        <taxon>Bacillota</taxon>
        <taxon>Clostridia</taxon>
        <taxon>Eubacteriales</taxon>
        <taxon>Oscillospiraceae</taxon>
        <taxon>Ruminiclostridium</taxon>
    </lineage>
</organism>
<gene>
    <name evidence="3" type="ORF">EHE19_017435</name>
</gene>
<dbReference type="InterPro" id="IPR050194">
    <property type="entry name" value="Glycosyltransferase_grp1"/>
</dbReference>
<keyword evidence="3" id="KW-0808">Transferase</keyword>
<dbReference type="PANTHER" id="PTHR45947:SF3">
    <property type="entry name" value="SULFOQUINOVOSYL TRANSFERASE SQD2"/>
    <property type="match status" value="1"/>
</dbReference>
<reference evidence="3 4" key="1">
    <citation type="submission" date="2020-09" db="EMBL/GenBank/DDBJ databases">
        <title>Characterization and genome sequencing of Ruminiclostridium sp. nov. MA18.</title>
        <authorList>
            <person name="Rettenmaier R."/>
            <person name="Kowollik M.-L."/>
            <person name="Liebl W."/>
            <person name="Zverlov V."/>
        </authorList>
    </citation>
    <scope>NUCLEOTIDE SEQUENCE [LARGE SCALE GENOMIC DNA]</scope>
    <source>
        <strain evidence="3 4">MA18</strain>
    </source>
</reference>
<sequence>MNNGGVETVVMNYYRNIDRSKVQFDFIIDADSKHPPVEEIEQLGGRAYIVAPYKNMMKYIFQIYRVVKNNNYKIVHSHLNTMSVFPLLAAFLAGASIRIAHNHSTAVKGEPKTLLKNLLKPFAKIFATHYFTCSEHAGRWLFGDECFEKGIVKVVNNAIDLDKFKFNESTRTIIRAELGIEDKFVIGHVGRVVYPKNHDFIIDIFEQIYLRNKNARLLLVGEGNLKENILKKIKTLKLENAIVFLGVIDDVAPIYQAMDAFVLPSLYEGFGMVGIEAQAAGIKLFCSEAVPEEIKVSDLVEFISLEKPAAYWAQRILKHIDIEYERLKYNEQVGRAGYNIQTEAEKLLNYYYTILL</sequence>
<dbReference type="Pfam" id="PF00534">
    <property type="entry name" value="Glycos_transf_1"/>
    <property type="match status" value="1"/>
</dbReference>
<proteinExistence type="predicted"/>
<evidence type="ECO:0000259" key="1">
    <source>
        <dbReference type="Pfam" id="PF00534"/>
    </source>
</evidence>
<feature type="domain" description="Glycosyl transferase family 1" evidence="1">
    <location>
        <begin position="171"/>
        <end position="288"/>
    </location>
</feature>